<accession>A0A6S6R135</accession>
<dbReference type="EMBL" id="AP023367">
    <property type="protein sequence ID" value="BCJ93777.1"/>
    <property type="molecule type" value="Genomic_DNA"/>
</dbReference>
<feature type="domain" description="DUF7716" evidence="1">
    <location>
        <begin position="153"/>
        <end position="256"/>
    </location>
</feature>
<keyword evidence="3" id="KW-1185">Reference proteome</keyword>
<gene>
    <name evidence="2" type="ORF">acsn021_13460</name>
</gene>
<dbReference type="AlphaFoldDB" id="A0A6S6R135"/>
<evidence type="ECO:0000259" key="1">
    <source>
        <dbReference type="Pfam" id="PF24832"/>
    </source>
</evidence>
<proteinExistence type="predicted"/>
<organism evidence="2 3">
    <name type="scientific">Anaerocolumna cellulosilytica</name>
    <dbReference type="NCBI Taxonomy" id="433286"/>
    <lineage>
        <taxon>Bacteria</taxon>
        <taxon>Bacillati</taxon>
        <taxon>Bacillota</taxon>
        <taxon>Clostridia</taxon>
        <taxon>Lachnospirales</taxon>
        <taxon>Lachnospiraceae</taxon>
        <taxon>Anaerocolumna</taxon>
    </lineage>
</organism>
<evidence type="ECO:0000313" key="2">
    <source>
        <dbReference type="EMBL" id="BCJ93777.1"/>
    </source>
</evidence>
<evidence type="ECO:0000313" key="3">
    <source>
        <dbReference type="Proteomes" id="UP000515561"/>
    </source>
</evidence>
<reference evidence="2 3" key="1">
    <citation type="journal article" date="2016" name="Int. J. Syst. Evol. Microbiol.">
        <title>Descriptions of Anaerotaenia torta gen. nov., sp. nov. and Anaerocolumna cellulosilytica gen. nov., sp. nov. isolated from a methanogenic reactor of cattle waste.</title>
        <authorList>
            <person name="Uek A."/>
            <person name="Ohtaki Y."/>
            <person name="Kaku N."/>
            <person name="Ueki K."/>
        </authorList>
    </citation>
    <scope>NUCLEOTIDE SEQUENCE [LARGE SCALE GENOMIC DNA]</scope>
    <source>
        <strain evidence="2 3">SN021</strain>
    </source>
</reference>
<dbReference type="Pfam" id="PF24832">
    <property type="entry name" value="DUF7716"/>
    <property type="match status" value="1"/>
</dbReference>
<dbReference type="Proteomes" id="UP000515561">
    <property type="component" value="Chromosome"/>
</dbReference>
<sequence>MVLEDLHFLIDALEAFSRREEGWIQALNKDDYTDAVIQGVEAVSKAMESYNLLEHLSCDYYSKLAVTGKKLLEMKLDSIVKETIADFSKGLPPSYAYSMLEPIMNGKARGDVKRELNKSLAILAMKREKKEEKEYLDLEESKMETVKCVRTSISLEQLFKLDNDLLEEYDLYVKEGMVEFDKNTIVYLDDPLDVDDDTEDEIYPNFAQEHDLQWLFSGQVINDIIVNTQHQLPNPTVKDYIKNLIYYNENDCFFTFK</sequence>
<dbReference type="KEGG" id="acel:acsn021_13460"/>
<dbReference type="InterPro" id="IPR056133">
    <property type="entry name" value="DUF7716"/>
</dbReference>
<protein>
    <recommendedName>
        <fullName evidence="1">DUF7716 domain-containing protein</fullName>
    </recommendedName>
</protein>
<name>A0A6S6R135_9FIRM</name>